<organism evidence="1 2">
    <name type="scientific">Dreissena polymorpha</name>
    <name type="common">Zebra mussel</name>
    <name type="synonym">Mytilus polymorpha</name>
    <dbReference type="NCBI Taxonomy" id="45954"/>
    <lineage>
        <taxon>Eukaryota</taxon>
        <taxon>Metazoa</taxon>
        <taxon>Spiralia</taxon>
        <taxon>Lophotrochozoa</taxon>
        <taxon>Mollusca</taxon>
        <taxon>Bivalvia</taxon>
        <taxon>Autobranchia</taxon>
        <taxon>Heteroconchia</taxon>
        <taxon>Euheterodonta</taxon>
        <taxon>Imparidentia</taxon>
        <taxon>Neoheterodontei</taxon>
        <taxon>Myida</taxon>
        <taxon>Dreissenoidea</taxon>
        <taxon>Dreissenidae</taxon>
        <taxon>Dreissena</taxon>
    </lineage>
</organism>
<dbReference type="Proteomes" id="UP000828390">
    <property type="component" value="Unassembled WGS sequence"/>
</dbReference>
<reference evidence="1" key="1">
    <citation type="journal article" date="2019" name="bioRxiv">
        <title>The Genome of the Zebra Mussel, Dreissena polymorpha: A Resource for Invasive Species Research.</title>
        <authorList>
            <person name="McCartney M.A."/>
            <person name="Auch B."/>
            <person name="Kono T."/>
            <person name="Mallez S."/>
            <person name="Zhang Y."/>
            <person name="Obille A."/>
            <person name="Becker A."/>
            <person name="Abrahante J.E."/>
            <person name="Garbe J."/>
            <person name="Badalamenti J.P."/>
            <person name="Herman A."/>
            <person name="Mangelson H."/>
            <person name="Liachko I."/>
            <person name="Sullivan S."/>
            <person name="Sone E.D."/>
            <person name="Koren S."/>
            <person name="Silverstein K.A.T."/>
            <person name="Beckman K.B."/>
            <person name="Gohl D.M."/>
        </authorList>
    </citation>
    <scope>NUCLEOTIDE SEQUENCE</scope>
    <source>
        <strain evidence="1">Duluth1</strain>
        <tissue evidence="1">Whole animal</tissue>
    </source>
</reference>
<dbReference type="AlphaFoldDB" id="A0A9D4IZD1"/>
<gene>
    <name evidence="1" type="ORF">DPMN_168222</name>
</gene>
<evidence type="ECO:0000313" key="1">
    <source>
        <dbReference type="EMBL" id="KAH3790027.1"/>
    </source>
</evidence>
<proteinExistence type="predicted"/>
<protein>
    <submittedName>
        <fullName evidence="1">Uncharacterized protein</fullName>
    </submittedName>
</protein>
<keyword evidence="2" id="KW-1185">Reference proteome</keyword>
<evidence type="ECO:0000313" key="2">
    <source>
        <dbReference type="Proteomes" id="UP000828390"/>
    </source>
</evidence>
<accession>A0A9D4IZD1</accession>
<sequence>MSKCAPEVRIGHAYECSNGQNWSCPSMLLSSKLSMPMCAPEVRTGHVQVCI</sequence>
<name>A0A9D4IZD1_DREPO</name>
<dbReference type="EMBL" id="JAIWYP010000008">
    <property type="protein sequence ID" value="KAH3790027.1"/>
    <property type="molecule type" value="Genomic_DNA"/>
</dbReference>
<comment type="caution">
    <text evidence="1">The sequence shown here is derived from an EMBL/GenBank/DDBJ whole genome shotgun (WGS) entry which is preliminary data.</text>
</comment>
<reference evidence="1" key="2">
    <citation type="submission" date="2020-11" db="EMBL/GenBank/DDBJ databases">
        <authorList>
            <person name="McCartney M.A."/>
            <person name="Auch B."/>
            <person name="Kono T."/>
            <person name="Mallez S."/>
            <person name="Becker A."/>
            <person name="Gohl D.M."/>
            <person name="Silverstein K.A.T."/>
            <person name="Koren S."/>
            <person name="Bechman K.B."/>
            <person name="Herman A."/>
            <person name="Abrahante J.E."/>
            <person name="Garbe J."/>
        </authorList>
    </citation>
    <scope>NUCLEOTIDE SEQUENCE</scope>
    <source>
        <strain evidence="1">Duluth1</strain>
        <tissue evidence="1">Whole animal</tissue>
    </source>
</reference>